<feature type="domain" description="Transposase DDE" evidence="1">
    <location>
        <begin position="2"/>
        <end position="97"/>
    </location>
</feature>
<evidence type="ECO:0000313" key="3">
    <source>
        <dbReference type="Proteomes" id="UP000247978"/>
    </source>
</evidence>
<accession>A0A2V3W7Z8</accession>
<dbReference type="OrthoDB" id="9789070at2"/>
<keyword evidence="3" id="KW-1185">Reference proteome</keyword>
<gene>
    <name evidence="2" type="ORF">DFR56_10270</name>
</gene>
<proteinExistence type="predicted"/>
<name>A0A2V3W7Z8_9BACI</name>
<dbReference type="EMBL" id="QJJQ01000002">
    <property type="protein sequence ID" value="PXW89294.1"/>
    <property type="molecule type" value="Genomic_DNA"/>
</dbReference>
<reference evidence="2 3" key="1">
    <citation type="submission" date="2018-05" db="EMBL/GenBank/DDBJ databases">
        <title>Genomic Encyclopedia of Type Strains, Phase IV (KMG-IV): sequencing the most valuable type-strain genomes for metagenomic binning, comparative biology and taxonomic classification.</title>
        <authorList>
            <person name="Goeker M."/>
        </authorList>
    </citation>
    <scope>NUCLEOTIDE SEQUENCE [LARGE SCALE GENOMIC DNA]</scope>
    <source>
        <strain evidence="2 3">DSM 28556</strain>
    </source>
</reference>
<evidence type="ECO:0000313" key="2">
    <source>
        <dbReference type="EMBL" id="PXW89294.1"/>
    </source>
</evidence>
<evidence type="ECO:0000259" key="1">
    <source>
        <dbReference type="Pfam" id="PF13751"/>
    </source>
</evidence>
<comment type="caution">
    <text evidence="2">The sequence shown here is derived from an EMBL/GenBank/DDBJ whole genome shotgun (WGS) entry which is preliminary data.</text>
</comment>
<dbReference type="InterPro" id="IPR025668">
    <property type="entry name" value="Tnp_DDE_dom"/>
</dbReference>
<organism evidence="2 3">
    <name type="scientific">Pseudogracilibacillus auburnensis</name>
    <dbReference type="NCBI Taxonomy" id="1494959"/>
    <lineage>
        <taxon>Bacteria</taxon>
        <taxon>Bacillati</taxon>
        <taxon>Bacillota</taxon>
        <taxon>Bacilli</taxon>
        <taxon>Bacillales</taxon>
        <taxon>Bacillaceae</taxon>
        <taxon>Pseudogracilibacillus</taxon>
    </lineage>
</organism>
<dbReference type="AlphaFoldDB" id="A0A2V3W7Z8"/>
<protein>
    <submittedName>
        <fullName evidence="2">DDE family transposase</fullName>
    </submittedName>
</protein>
<dbReference type="Pfam" id="PF13751">
    <property type="entry name" value="DDE_Tnp_1_6"/>
    <property type="match status" value="1"/>
</dbReference>
<dbReference type="Proteomes" id="UP000247978">
    <property type="component" value="Unassembled WGS sequence"/>
</dbReference>
<sequence length="120" mass="13903">MFDVEKCKVCPFRKGCYKDGAKTKSYYVSIKSTEHQEQKAFQETEEFKLLSKERYKIEAKNSELKQRHGYKKAIAAGLFGMQIQGATTIFAVNLKRILKLMDKKGDKILSTVRVKFLKKN</sequence>